<protein>
    <submittedName>
        <fullName evidence="2">Uncharacterized protein</fullName>
    </submittedName>
</protein>
<evidence type="ECO:0000313" key="2">
    <source>
        <dbReference type="WBParaSite" id="nRc.2.0.1.t36098-RA"/>
    </source>
</evidence>
<reference evidence="2" key="1">
    <citation type="submission" date="2022-11" db="UniProtKB">
        <authorList>
            <consortium name="WormBaseParasite"/>
        </authorList>
    </citation>
    <scope>IDENTIFICATION</scope>
</reference>
<name>A0A915KBE4_ROMCU</name>
<accession>A0A915KBE4</accession>
<organism evidence="1 2">
    <name type="scientific">Romanomermis culicivorax</name>
    <name type="common">Nematode worm</name>
    <dbReference type="NCBI Taxonomy" id="13658"/>
    <lineage>
        <taxon>Eukaryota</taxon>
        <taxon>Metazoa</taxon>
        <taxon>Ecdysozoa</taxon>
        <taxon>Nematoda</taxon>
        <taxon>Enoplea</taxon>
        <taxon>Dorylaimia</taxon>
        <taxon>Mermithida</taxon>
        <taxon>Mermithoidea</taxon>
        <taxon>Mermithidae</taxon>
        <taxon>Romanomermis</taxon>
    </lineage>
</organism>
<keyword evidence="1" id="KW-1185">Reference proteome</keyword>
<dbReference type="WBParaSite" id="nRc.2.0.1.t36098-RA">
    <property type="protein sequence ID" value="nRc.2.0.1.t36098-RA"/>
    <property type="gene ID" value="nRc.2.0.1.g36098"/>
</dbReference>
<dbReference type="Proteomes" id="UP000887565">
    <property type="component" value="Unplaced"/>
</dbReference>
<proteinExistence type="predicted"/>
<evidence type="ECO:0000313" key="1">
    <source>
        <dbReference type="Proteomes" id="UP000887565"/>
    </source>
</evidence>
<dbReference type="AlphaFoldDB" id="A0A915KBE4"/>
<sequence>MIIVHCELGKEMDYLTTSPCDANSDNLSNDDSKDEDFDDDEVMLDQIKTLPRTMGQGPGIATNNFQQINGVGISTAKIEHCASPGSKQRDKPDSFCVVKTFIEVPFKHFECTYLGNSLKV</sequence>